<keyword evidence="2" id="KW-0472">Membrane</keyword>
<protein>
    <submittedName>
        <fullName evidence="3">Uncharacterized protein</fullName>
    </submittedName>
</protein>
<evidence type="ECO:0000256" key="1">
    <source>
        <dbReference type="SAM" id="MobiDB-lite"/>
    </source>
</evidence>
<reference evidence="3" key="1">
    <citation type="submission" date="2018-05" db="EMBL/GenBank/DDBJ databases">
        <authorList>
            <person name="Lanie J.A."/>
            <person name="Ng W.-L."/>
            <person name="Kazmierczak K.M."/>
            <person name="Andrzejewski T.M."/>
            <person name="Davidsen T.M."/>
            <person name="Wayne K.J."/>
            <person name="Tettelin H."/>
            <person name="Glass J.I."/>
            <person name="Rusch D."/>
            <person name="Podicherti R."/>
            <person name="Tsui H.-C.T."/>
            <person name="Winkler M.E."/>
        </authorList>
    </citation>
    <scope>NUCLEOTIDE SEQUENCE</scope>
</reference>
<feature type="transmembrane region" description="Helical" evidence="2">
    <location>
        <begin position="17"/>
        <end position="39"/>
    </location>
</feature>
<gene>
    <name evidence="3" type="ORF">METZ01_LOCUS54418</name>
</gene>
<organism evidence="3">
    <name type="scientific">marine metagenome</name>
    <dbReference type="NCBI Taxonomy" id="408172"/>
    <lineage>
        <taxon>unclassified sequences</taxon>
        <taxon>metagenomes</taxon>
        <taxon>ecological metagenomes</taxon>
    </lineage>
</organism>
<feature type="compositionally biased region" description="Basic and acidic residues" evidence="1">
    <location>
        <begin position="53"/>
        <end position="62"/>
    </location>
</feature>
<dbReference type="EMBL" id="UINC01002916">
    <property type="protein sequence ID" value="SVA01564.1"/>
    <property type="molecule type" value="Genomic_DNA"/>
</dbReference>
<accession>A0A381SDK2</accession>
<name>A0A381SDK2_9ZZZZ</name>
<keyword evidence="2" id="KW-0812">Transmembrane</keyword>
<proteinExistence type="predicted"/>
<feature type="region of interest" description="Disordered" evidence="1">
    <location>
        <begin position="47"/>
        <end position="71"/>
    </location>
</feature>
<sequence length="71" mass="7993">MATVTSWTETLPAGETVIYPFVGTEWLWLLIAVVFWLTWMVKTSAGETEEHDELASKGKGPSDYKSNIADW</sequence>
<evidence type="ECO:0000313" key="3">
    <source>
        <dbReference type="EMBL" id="SVA01564.1"/>
    </source>
</evidence>
<dbReference type="AlphaFoldDB" id="A0A381SDK2"/>
<keyword evidence="2" id="KW-1133">Transmembrane helix</keyword>
<evidence type="ECO:0000256" key="2">
    <source>
        <dbReference type="SAM" id="Phobius"/>
    </source>
</evidence>